<feature type="region of interest" description="Disordered" evidence="1">
    <location>
        <begin position="421"/>
        <end position="459"/>
    </location>
</feature>
<proteinExistence type="predicted"/>
<feature type="region of interest" description="Disordered" evidence="1">
    <location>
        <begin position="131"/>
        <end position="227"/>
    </location>
</feature>
<dbReference type="STRING" id="1618350.UR67_C0009G0028"/>
<gene>
    <name evidence="2" type="ORF">UR67_C0009G0028</name>
</gene>
<feature type="compositionally biased region" description="Polar residues" evidence="1">
    <location>
        <begin position="173"/>
        <end position="192"/>
    </location>
</feature>
<organism evidence="2 3">
    <name type="scientific">candidate division CPR3 bacterium GW2011_GWF2_35_18</name>
    <dbReference type="NCBI Taxonomy" id="1618350"/>
    <lineage>
        <taxon>Bacteria</taxon>
        <taxon>Bacteria division CPR3</taxon>
    </lineage>
</organism>
<evidence type="ECO:0000256" key="1">
    <source>
        <dbReference type="SAM" id="MobiDB-lite"/>
    </source>
</evidence>
<feature type="region of interest" description="Disordered" evidence="1">
    <location>
        <begin position="690"/>
        <end position="737"/>
    </location>
</feature>
<dbReference type="EMBL" id="LBQB01000009">
    <property type="protein sequence ID" value="KKP69101.1"/>
    <property type="molecule type" value="Genomic_DNA"/>
</dbReference>
<protein>
    <submittedName>
        <fullName evidence="2">Uncharacterized protein</fullName>
    </submittedName>
</protein>
<reference evidence="2 3" key="1">
    <citation type="journal article" date="2015" name="Nature">
        <title>rRNA introns, odd ribosomes, and small enigmatic genomes across a large radiation of phyla.</title>
        <authorList>
            <person name="Brown C.T."/>
            <person name="Hug L.A."/>
            <person name="Thomas B.C."/>
            <person name="Sharon I."/>
            <person name="Castelle C.J."/>
            <person name="Singh A."/>
            <person name="Wilkins M.J."/>
            <person name="Williams K.H."/>
            <person name="Banfield J.F."/>
        </authorList>
    </citation>
    <scope>NUCLEOTIDE SEQUENCE [LARGE SCALE GENOMIC DNA]</scope>
</reference>
<feature type="compositionally biased region" description="Low complexity" evidence="1">
    <location>
        <begin position="441"/>
        <end position="454"/>
    </location>
</feature>
<feature type="compositionally biased region" description="Polar residues" evidence="1">
    <location>
        <begin position="426"/>
        <end position="440"/>
    </location>
</feature>
<evidence type="ECO:0000313" key="3">
    <source>
        <dbReference type="Proteomes" id="UP000034581"/>
    </source>
</evidence>
<feature type="compositionally biased region" description="Polar residues" evidence="1">
    <location>
        <begin position="699"/>
        <end position="719"/>
    </location>
</feature>
<feature type="compositionally biased region" description="Low complexity" evidence="1">
    <location>
        <begin position="193"/>
        <end position="227"/>
    </location>
</feature>
<dbReference type="Proteomes" id="UP000034581">
    <property type="component" value="Unassembled WGS sequence"/>
</dbReference>
<dbReference type="AlphaFoldDB" id="A0A0G0BZ41"/>
<evidence type="ECO:0000313" key="2">
    <source>
        <dbReference type="EMBL" id="KKP69101.1"/>
    </source>
</evidence>
<name>A0A0G0BZ41_UNCC3</name>
<accession>A0A0G0BZ41</accession>
<sequence>MKILKKDSLKKTMKILTVLVIIIQLTIFPARLIAATELNSVILPEENSLREVRDVKETQELRDPQDPTLNADLTIEQTESQIITEPYSDTQNLGALCQNTEMDTSNSNLLSCTPQAFPDEPLTIYNAEINSSNITPTSSDENQTNNLPEEENSVIIESEATQTDPSNLIIMETETTPEVISDETQNSQDIVDSSSTSSTSNTNTGENSSNSVITDNSNTTEINNENNLSLDQTVEVMGDTGQNNVAYINGDTEIISGDINENVNLITMANTNINGNTTPATTVSLDIVGTMEEDIDFNNLELLGLQETNDFLNGSLVNTNENTGFNSKNTTVTIESTNTDIKNFNNADLANDLDITLSTGDNSTQSINGDSTIETGDINMAANVVNFVNSSITTVGNFVIGVIDIFGTLIGDIILPDAPQTTTTTEGTSLLAENNNTGPNSQNTSETKSSSTTSIDNNNDLTLSNDFNISADTGSNGVESINGNTTIDTGNVYVESNTVNIGNSNTVADNTDTTQSFWLVLINNLGTWTGQILGLDSSGNPNDSIIAYQFTDTDLASLNENTGANSINQASSTGSTTNKITNQNEASIDNTIDINASTGGNTFTNNNGNNYLETGDINILANVLNIMNYNFVGGSWGLLVINIFGTWMGDLVGPGYEYPVAIEDNNEIEESIIPDAIPPVIDDKIVDETTNPVEEDTTSETNNTYIPSEKIASNTQSEILSPDQESIKPEDTNTQSNNVVLSQNNNLSYYSNPEMNSPEVIFITANMPLQIGSGTKLDKEIGTDSLQETNSSTIYEVGNNKNSDSPFVDFLKDYSPFALIGIMGIVLKKRVFNP</sequence>
<comment type="caution">
    <text evidence="2">The sequence shown here is derived from an EMBL/GenBank/DDBJ whole genome shotgun (WGS) entry which is preliminary data.</text>
</comment>
<feature type="compositionally biased region" description="Polar residues" evidence="1">
    <location>
        <begin position="131"/>
        <end position="147"/>
    </location>
</feature>